<name>A0ABD3C1A2_9LAMI</name>
<dbReference type="AlphaFoldDB" id="A0ABD3C1A2"/>
<organism evidence="2 3">
    <name type="scientific">Castilleja foliolosa</name>
    <dbReference type="NCBI Taxonomy" id="1961234"/>
    <lineage>
        <taxon>Eukaryota</taxon>
        <taxon>Viridiplantae</taxon>
        <taxon>Streptophyta</taxon>
        <taxon>Embryophyta</taxon>
        <taxon>Tracheophyta</taxon>
        <taxon>Spermatophyta</taxon>
        <taxon>Magnoliopsida</taxon>
        <taxon>eudicotyledons</taxon>
        <taxon>Gunneridae</taxon>
        <taxon>Pentapetalae</taxon>
        <taxon>asterids</taxon>
        <taxon>lamiids</taxon>
        <taxon>Lamiales</taxon>
        <taxon>Orobanchaceae</taxon>
        <taxon>Pedicularideae</taxon>
        <taxon>Castillejinae</taxon>
        <taxon>Castilleja</taxon>
    </lineage>
</organism>
<sequence>MPTAELRGNMSQASTKRSRRLRGVVPGEIPTVIPRSQSGPRHPTPLEQMNLVDEENIQSDADDEDYLPPGSVKMPSFIPDLTPDELESIAAASPQPAAKETPVGDGTPTSVALLPSPTKISDEVEILSPANLSPAAAPVDETSTFSAVLPPFANEIAENPAPSSPEILHTDCLGVEFS</sequence>
<feature type="region of interest" description="Disordered" evidence="1">
    <location>
        <begin position="1"/>
        <end position="115"/>
    </location>
</feature>
<evidence type="ECO:0000313" key="2">
    <source>
        <dbReference type="EMBL" id="KAL3623541.1"/>
    </source>
</evidence>
<comment type="caution">
    <text evidence="2">The sequence shown here is derived from an EMBL/GenBank/DDBJ whole genome shotgun (WGS) entry which is preliminary data.</text>
</comment>
<evidence type="ECO:0000256" key="1">
    <source>
        <dbReference type="SAM" id="MobiDB-lite"/>
    </source>
</evidence>
<accession>A0ABD3C1A2</accession>
<feature type="compositionally biased region" description="Acidic residues" evidence="1">
    <location>
        <begin position="52"/>
        <end position="66"/>
    </location>
</feature>
<reference evidence="3" key="1">
    <citation type="journal article" date="2024" name="IScience">
        <title>Strigolactones Initiate the Formation of Haustorium-like Structures in Castilleja.</title>
        <authorList>
            <person name="Buerger M."/>
            <person name="Peterson D."/>
            <person name="Chory J."/>
        </authorList>
    </citation>
    <scope>NUCLEOTIDE SEQUENCE [LARGE SCALE GENOMIC DNA]</scope>
</reference>
<dbReference type="EMBL" id="JAVIJP010000054">
    <property type="protein sequence ID" value="KAL3623541.1"/>
    <property type="molecule type" value="Genomic_DNA"/>
</dbReference>
<proteinExistence type="predicted"/>
<gene>
    <name evidence="2" type="ORF">CASFOL_032357</name>
</gene>
<keyword evidence="3" id="KW-1185">Reference proteome</keyword>
<protein>
    <submittedName>
        <fullName evidence="2">Uncharacterized protein</fullName>
    </submittedName>
</protein>
<dbReference type="Proteomes" id="UP001632038">
    <property type="component" value="Unassembled WGS sequence"/>
</dbReference>
<evidence type="ECO:0000313" key="3">
    <source>
        <dbReference type="Proteomes" id="UP001632038"/>
    </source>
</evidence>